<dbReference type="PANTHER" id="PTHR43133:SF53">
    <property type="entry name" value="ECF RNA POLYMERASE SIGMA-E FACTOR"/>
    <property type="match status" value="1"/>
</dbReference>
<evidence type="ECO:0000259" key="7">
    <source>
        <dbReference type="Pfam" id="PF08281"/>
    </source>
</evidence>
<dbReference type="SUPFAM" id="SSF88946">
    <property type="entry name" value="Sigma2 domain of RNA polymerase sigma factors"/>
    <property type="match status" value="1"/>
</dbReference>
<dbReference type="InterPro" id="IPR036388">
    <property type="entry name" value="WH-like_DNA-bd_sf"/>
</dbReference>
<dbReference type="InterPro" id="IPR000838">
    <property type="entry name" value="RNA_pol_sigma70_ECF_CS"/>
</dbReference>
<dbReference type="FunFam" id="1.10.1740.10:FF:000001">
    <property type="entry name" value="RNA polymerase sigma factor"/>
    <property type="match status" value="1"/>
</dbReference>
<dbReference type="InterPro" id="IPR014286">
    <property type="entry name" value="RNA_pol_sigma70_RpoE"/>
</dbReference>
<dbReference type="NCBIfam" id="TIGR02937">
    <property type="entry name" value="sigma70-ECF"/>
    <property type="match status" value="1"/>
</dbReference>
<dbReference type="InterPro" id="IPR014284">
    <property type="entry name" value="RNA_pol_sigma-70_dom"/>
</dbReference>
<dbReference type="Pfam" id="PF04542">
    <property type="entry name" value="Sigma70_r2"/>
    <property type="match status" value="1"/>
</dbReference>
<proteinExistence type="inferred from homology"/>
<evidence type="ECO:0000256" key="1">
    <source>
        <dbReference type="ARBA" id="ARBA00010641"/>
    </source>
</evidence>
<evidence type="ECO:0000256" key="5">
    <source>
        <dbReference type="ARBA" id="ARBA00023163"/>
    </source>
</evidence>
<gene>
    <name evidence="8" type="ORF">MNBD_GAMMA01-109</name>
</gene>
<feature type="domain" description="RNA polymerase sigma factor 70 region 4 type 2" evidence="7">
    <location>
        <begin position="142"/>
        <end position="190"/>
    </location>
</feature>
<dbReference type="Gene3D" id="1.10.1740.10">
    <property type="match status" value="1"/>
</dbReference>
<keyword evidence="2" id="KW-0805">Transcription regulation</keyword>
<dbReference type="Gene3D" id="1.10.10.10">
    <property type="entry name" value="Winged helix-like DNA-binding domain superfamily/Winged helix DNA-binding domain"/>
    <property type="match status" value="1"/>
</dbReference>
<dbReference type="CDD" id="cd06171">
    <property type="entry name" value="Sigma70_r4"/>
    <property type="match status" value="1"/>
</dbReference>
<dbReference type="Pfam" id="PF08281">
    <property type="entry name" value="Sigma70_r4_2"/>
    <property type="match status" value="1"/>
</dbReference>
<name>A0A3B0VZM4_9ZZZZ</name>
<dbReference type="AlphaFoldDB" id="A0A3B0VZM4"/>
<dbReference type="GO" id="GO:0003677">
    <property type="term" value="F:DNA binding"/>
    <property type="evidence" value="ECO:0007669"/>
    <property type="project" value="UniProtKB-KW"/>
</dbReference>
<keyword evidence="3" id="KW-0731">Sigma factor</keyword>
<dbReference type="InterPro" id="IPR013324">
    <property type="entry name" value="RNA_pol_sigma_r3/r4-like"/>
</dbReference>
<dbReference type="InterPro" id="IPR007627">
    <property type="entry name" value="RNA_pol_sigma70_r2"/>
</dbReference>
<evidence type="ECO:0000313" key="8">
    <source>
        <dbReference type="EMBL" id="VAW37746.1"/>
    </source>
</evidence>
<evidence type="ECO:0000259" key="6">
    <source>
        <dbReference type="Pfam" id="PF04542"/>
    </source>
</evidence>
<keyword evidence="4" id="KW-0238">DNA-binding</keyword>
<dbReference type="InterPro" id="IPR013249">
    <property type="entry name" value="RNA_pol_sigma70_r4_t2"/>
</dbReference>
<dbReference type="GO" id="GO:0016987">
    <property type="term" value="F:sigma factor activity"/>
    <property type="evidence" value="ECO:0007669"/>
    <property type="project" value="UniProtKB-KW"/>
</dbReference>
<evidence type="ECO:0000256" key="4">
    <source>
        <dbReference type="ARBA" id="ARBA00023125"/>
    </source>
</evidence>
<evidence type="ECO:0000256" key="3">
    <source>
        <dbReference type="ARBA" id="ARBA00023082"/>
    </source>
</evidence>
<dbReference type="PANTHER" id="PTHR43133">
    <property type="entry name" value="RNA POLYMERASE ECF-TYPE SIGMA FACTO"/>
    <property type="match status" value="1"/>
</dbReference>
<dbReference type="InterPro" id="IPR039425">
    <property type="entry name" value="RNA_pol_sigma-70-like"/>
</dbReference>
<comment type="similarity">
    <text evidence="1">Belongs to the sigma-70 factor family. ECF subfamily.</text>
</comment>
<feature type="domain" description="RNA polymerase sigma-70 region 2" evidence="6">
    <location>
        <begin position="35"/>
        <end position="102"/>
    </location>
</feature>
<dbReference type="SUPFAM" id="SSF88659">
    <property type="entry name" value="Sigma3 and sigma4 domains of RNA polymerase sigma factors"/>
    <property type="match status" value="1"/>
</dbReference>
<keyword evidence="5" id="KW-0804">Transcription</keyword>
<dbReference type="InterPro" id="IPR013325">
    <property type="entry name" value="RNA_pol_sigma_r2"/>
</dbReference>
<dbReference type="EMBL" id="UOEW01000177">
    <property type="protein sequence ID" value="VAW37746.1"/>
    <property type="molecule type" value="Genomic_DNA"/>
</dbReference>
<accession>A0A3B0VZM4</accession>
<organism evidence="8">
    <name type="scientific">hydrothermal vent metagenome</name>
    <dbReference type="NCBI Taxonomy" id="652676"/>
    <lineage>
        <taxon>unclassified sequences</taxon>
        <taxon>metagenomes</taxon>
        <taxon>ecological metagenomes</taxon>
    </lineage>
</organism>
<sequence length="211" mass="24470">MNIKQDKHKDMSEKAIDLELVKQAQKGDIKAFELLVQRYQQKVGGVISKLIKDYHEIQDITQDVFIKVYKALPNFRGDSAFYTWIYRIAINTAKNHLVAKGRRIQNSDIEPVDAENYSGGFEQQNFDTPDAEYERQEIEKVVHDSIEGLPDDLKQAIMLREVDGLSYEEIAETMQCPIGTVRSRIFRARDAVDNALKPLLQQEYKRTNYVR</sequence>
<dbReference type="GO" id="GO:0006352">
    <property type="term" value="P:DNA-templated transcription initiation"/>
    <property type="evidence" value="ECO:0007669"/>
    <property type="project" value="InterPro"/>
</dbReference>
<dbReference type="PROSITE" id="PS01063">
    <property type="entry name" value="SIGMA70_ECF"/>
    <property type="match status" value="1"/>
</dbReference>
<reference evidence="8" key="1">
    <citation type="submission" date="2018-06" db="EMBL/GenBank/DDBJ databases">
        <authorList>
            <person name="Zhirakovskaya E."/>
        </authorList>
    </citation>
    <scope>NUCLEOTIDE SEQUENCE</scope>
</reference>
<dbReference type="NCBIfam" id="TIGR02939">
    <property type="entry name" value="RpoE_Sigma70"/>
    <property type="match status" value="1"/>
</dbReference>
<evidence type="ECO:0000256" key="2">
    <source>
        <dbReference type="ARBA" id="ARBA00023015"/>
    </source>
</evidence>
<protein>
    <submittedName>
        <fullName evidence="8">RNA polymerase sigma factor RpoE</fullName>
    </submittedName>
</protein>